<sequence length="113" mass="11603">MIPSLSGNAAAPLPDTARAPRAARRGAPLSPAPRGPAGGGGLHCVGREGPAVTSASPISRQGQETTQTALGCGWLATALSSRLGGVQAPPVWFPVCDWILPHVFNDWVEDEGR</sequence>
<protein>
    <submittedName>
        <fullName evidence="2">Uncharacterized protein</fullName>
    </submittedName>
</protein>
<name>A0AAV7SUB1_PLEWA</name>
<feature type="region of interest" description="Disordered" evidence="1">
    <location>
        <begin position="1"/>
        <end position="64"/>
    </location>
</feature>
<reference evidence="2" key="1">
    <citation type="journal article" date="2022" name="bioRxiv">
        <title>Sequencing and chromosome-scale assembly of the giantPleurodeles waltlgenome.</title>
        <authorList>
            <person name="Brown T."/>
            <person name="Elewa A."/>
            <person name="Iarovenko S."/>
            <person name="Subramanian E."/>
            <person name="Araus A.J."/>
            <person name="Petzold A."/>
            <person name="Susuki M."/>
            <person name="Suzuki K.-i.T."/>
            <person name="Hayashi T."/>
            <person name="Toyoda A."/>
            <person name="Oliveira C."/>
            <person name="Osipova E."/>
            <person name="Leigh N.D."/>
            <person name="Simon A."/>
            <person name="Yun M.H."/>
        </authorList>
    </citation>
    <scope>NUCLEOTIDE SEQUENCE</scope>
    <source>
        <strain evidence="2">20211129_DDA</strain>
        <tissue evidence="2">Liver</tissue>
    </source>
</reference>
<dbReference type="EMBL" id="JANPWB010000008">
    <property type="protein sequence ID" value="KAJ1167601.1"/>
    <property type="molecule type" value="Genomic_DNA"/>
</dbReference>
<proteinExistence type="predicted"/>
<comment type="caution">
    <text evidence="2">The sequence shown here is derived from an EMBL/GenBank/DDBJ whole genome shotgun (WGS) entry which is preliminary data.</text>
</comment>
<evidence type="ECO:0000313" key="3">
    <source>
        <dbReference type="Proteomes" id="UP001066276"/>
    </source>
</evidence>
<accession>A0AAV7SUB1</accession>
<feature type="compositionally biased region" description="Polar residues" evidence="1">
    <location>
        <begin position="53"/>
        <end position="64"/>
    </location>
</feature>
<feature type="compositionally biased region" description="Low complexity" evidence="1">
    <location>
        <begin position="9"/>
        <end position="29"/>
    </location>
</feature>
<dbReference type="AlphaFoldDB" id="A0AAV7SUB1"/>
<dbReference type="Proteomes" id="UP001066276">
    <property type="component" value="Chromosome 4_2"/>
</dbReference>
<evidence type="ECO:0000256" key="1">
    <source>
        <dbReference type="SAM" id="MobiDB-lite"/>
    </source>
</evidence>
<evidence type="ECO:0000313" key="2">
    <source>
        <dbReference type="EMBL" id="KAJ1167601.1"/>
    </source>
</evidence>
<keyword evidence="3" id="KW-1185">Reference proteome</keyword>
<organism evidence="2 3">
    <name type="scientific">Pleurodeles waltl</name>
    <name type="common">Iberian ribbed newt</name>
    <dbReference type="NCBI Taxonomy" id="8319"/>
    <lineage>
        <taxon>Eukaryota</taxon>
        <taxon>Metazoa</taxon>
        <taxon>Chordata</taxon>
        <taxon>Craniata</taxon>
        <taxon>Vertebrata</taxon>
        <taxon>Euteleostomi</taxon>
        <taxon>Amphibia</taxon>
        <taxon>Batrachia</taxon>
        <taxon>Caudata</taxon>
        <taxon>Salamandroidea</taxon>
        <taxon>Salamandridae</taxon>
        <taxon>Pleurodelinae</taxon>
        <taxon>Pleurodeles</taxon>
    </lineage>
</organism>
<gene>
    <name evidence="2" type="ORF">NDU88_007990</name>
</gene>